<evidence type="ECO:0000256" key="3">
    <source>
        <dbReference type="ARBA" id="ARBA00022963"/>
    </source>
</evidence>
<dbReference type="AlphaFoldDB" id="A0A179FQN0"/>
<evidence type="ECO:0000256" key="1">
    <source>
        <dbReference type="ARBA" id="ARBA00013201"/>
    </source>
</evidence>
<dbReference type="Proteomes" id="UP000078340">
    <property type="component" value="Unassembled WGS sequence"/>
</dbReference>
<dbReference type="KEGG" id="plj:28893225"/>
<dbReference type="OMA" id="ILTVDHT"/>
<organism evidence="6 7">
    <name type="scientific">Purpureocillium lilacinum</name>
    <name type="common">Paecilomyces lilacinus</name>
    <dbReference type="NCBI Taxonomy" id="33203"/>
    <lineage>
        <taxon>Eukaryota</taxon>
        <taxon>Fungi</taxon>
        <taxon>Dikarya</taxon>
        <taxon>Ascomycota</taxon>
        <taxon>Pezizomycotina</taxon>
        <taxon>Sordariomycetes</taxon>
        <taxon>Hypocreomycetidae</taxon>
        <taxon>Hypocreales</taxon>
        <taxon>Ophiocordycipitaceae</taxon>
        <taxon>Purpureocillium</taxon>
    </lineage>
</organism>
<comment type="caution">
    <text evidence="6">The sequence shown here is derived from an EMBL/GenBank/DDBJ whole genome shotgun (WGS) entry which is preliminary data.</text>
</comment>
<sequence>MRLLPLACLLSAAQAVAFVPGPPGPYGVASRVLTLTDDARQDPYSPQDKRRIIVSAFLPVDKSTHACQLDAAALMPPLTASVYNSQAVEGGLPNDTFSRFEIQYCKLPAKSRGSKDSCRGGKFPVVLFSPGLGATRLAYSAGARALASHGRVVITVDHPHDAAVVEFPDGSVFYGAVNQTDPDETLKALNTRVADISFLVEQLHRQSIVKALTKDYPGRLDVDKLFLYGHSLGGNTAANAMLRDRRIRAGANIDGHVYGSVVSKGLSAPFLLVGVPGHDAIPGSNWPELYDRLRGAKMDLAVAQTEHLAFTDVPLLATQMTIPPENRPLVEKFIGKIDGAVLQDVMLEVLNGLVELGVRGKSERLRGIGDKFKEVTVVKSRLPRR</sequence>
<dbReference type="SUPFAM" id="SSF53474">
    <property type="entry name" value="alpha/beta-Hydrolases"/>
    <property type="match status" value="1"/>
</dbReference>
<dbReference type="Gene3D" id="3.40.50.1820">
    <property type="entry name" value="alpha/beta hydrolase"/>
    <property type="match status" value="1"/>
</dbReference>
<keyword evidence="5" id="KW-0732">Signal</keyword>
<dbReference type="InterPro" id="IPR029058">
    <property type="entry name" value="AB_hydrolase_fold"/>
</dbReference>
<accession>A0A179FQN0</accession>
<gene>
    <name evidence="6" type="ORF">VFPFJ_11109</name>
</gene>
<proteinExistence type="predicted"/>
<name>A0A179FQN0_PURLI</name>
<evidence type="ECO:0000313" key="7">
    <source>
        <dbReference type="Proteomes" id="UP000078340"/>
    </source>
</evidence>
<dbReference type="GO" id="GO:0003847">
    <property type="term" value="F:1-alkyl-2-acetylglycerophosphocholine esterase activity"/>
    <property type="evidence" value="ECO:0007669"/>
    <property type="project" value="UniProtKB-EC"/>
</dbReference>
<dbReference type="PANTHER" id="PTHR10272:SF14">
    <property type="entry name" value="PAF ACETYLHYDROLASE FAMILY PROTEIN"/>
    <property type="match status" value="1"/>
</dbReference>
<protein>
    <recommendedName>
        <fullName evidence="1">1-alkyl-2-acetylglycerophosphocholine esterase</fullName>
        <ecNumber evidence="1">3.1.1.47</ecNumber>
    </recommendedName>
</protein>
<keyword evidence="3" id="KW-0442">Lipid degradation</keyword>
<dbReference type="GeneID" id="28893225"/>
<dbReference type="EMBL" id="LSBI01000022">
    <property type="protein sequence ID" value="OAQ67520.1"/>
    <property type="molecule type" value="Genomic_DNA"/>
</dbReference>
<dbReference type="GO" id="GO:0016042">
    <property type="term" value="P:lipid catabolic process"/>
    <property type="evidence" value="ECO:0007669"/>
    <property type="project" value="UniProtKB-KW"/>
</dbReference>
<dbReference type="Pfam" id="PF03403">
    <property type="entry name" value="PAF-AH_p_II"/>
    <property type="match status" value="1"/>
</dbReference>
<evidence type="ECO:0000313" key="6">
    <source>
        <dbReference type="EMBL" id="OAQ67520.1"/>
    </source>
</evidence>
<evidence type="ECO:0000256" key="4">
    <source>
        <dbReference type="ARBA" id="ARBA00023098"/>
    </source>
</evidence>
<keyword evidence="4" id="KW-0443">Lipid metabolism</keyword>
<evidence type="ECO:0000256" key="5">
    <source>
        <dbReference type="SAM" id="SignalP"/>
    </source>
</evidence>
<evidence type="ECO:0000256" key="2">
    <source>
        <dbReference type="ARBA" id="ARBA00022801"/>
    </source>
</evidence>
<keyword evidence="2" id="KW-0378">Hydrolase</keyword>
<reference evidence="6 7" key="1">
    <citation type="submission" date="2016-02" db="EMBL/GenBank/DDBJ databases">
        <title>Biosynthesis of antibiotic leucinostatins and their inhibition on Phytophthora in bio-control Purpureocillium lilacinum.</title>
        <authorList>
            <person name="Wang G."/>
            <person name="Liu Z."/>
            <person name="Lin R."/>
            <person name="Li E."/>
            <person name="Mao Z."/>
            <person name="Ling J."/>
            <person name="Yin W."/>
            <person name="Xie B."/>
        </authorList>
    </citation>
    <scope>NUCLEOTIDE SEQUENCE [LARGE SCALE GENOMIC DNA]</scope>
    <source>
        <strain evidence="6">PLFJ-1</strain>
    </source>
</reference>
<dbReference type="EC" id="3.1.1.47" evidence="1"/>
<feature type="chain" id="PRO_5012362271" description="1-alkyl-2-acetylglycerophosphocholine esterase" evidence="5">
    <location>
        <begin position="16"/>
        <end position="385"/>
    </location>
</feature>
<feature type="signal peptide" evidence="5">
    <location>
        <begin position="1"/>
        <end position="15"/>
    </location>
</feature>
<dbReference type="PANTHER" id="PTHR10272">
    <property type="entry name" value="PLATELET-ACTIVATING FACTOR ACETYLHYDROLASE"/>
    <property type="match status" value="1"/>
</dbReference>